<gene>
    <name evidence="1" type="ORF">FR932_00125</name>
</gene>
<keyword evidence="2" id="KW-1185">Reference proteome</keyword>
<accession>A0A5J6WIW7</accession>
<name>A0A5J6WIW7_MORMI</name>
<dbReference type="RefSeq" id="WP_019442233.1">
    <property type="nucleotide sequence ID" value="NZ_ALOE01000027.1"/>
</dbReference>
<dbReference type="KEGG" id="mmaa:FR932_00125"/>
<geneLocation type="plasmid" evidence="1 2">
    <name>unnamed1</name>
</geneLocation>
<dbReference type="OrthoDB" id="6402972at2"/>
<evidence type="ECO:0000313" key="2">
    <source>
        <dbReference type="Proteomes" id="UP000327424"/>
    </source>
</evidence>
<organism evidence="1 2">
    <name type="scientific">Moritella marina ATCC 15381</name>
    <dbReference type="NCBI Taxonomy" id="1202962"/>
    <lineage>
        <taxon>Bacteria</taxon>
        <taxon>Pseudomonadati</taxon>
        <taxon>Pseudomonadota</taxon>
        <taxon>Gammaproteobacteria</taxon>
        <taxon>Alteromonadales</taxon>
        <taxon>Moritellaceae</taxon>
        <taxon>Moritella</taxon>
    </lineage>
</organism>
<reference evidence="1 2" key="1">
    <citation type="submission" date="2019-09" db="EMBL/GenBank/DDBJ databases">
        <title>Hybrid Assembly of the complete Genome of the Deep-Sea Bacterium Moritella marina from long Nanopore and Illumina reads.</title>
        <authorList>
            <person name="Magin S."/>
            <person name="Georgoulis A."/>
            <person name="Papadimitriou K."/>
            <person name="Iliakis G."/>
            <person name="Vorgias C.E."/>
        </authorList>
    </citation>
    <scope>NUCLEOTIDE SEQUENCE [LARGE SCALE GENOMIC DNA]</scope>
    <source>
        <strain evidence="1 2">MP-1</strain>
        <plasmid evidence="1 2">unnamed1</plasmid>
    </source>
</reference>
<sequence>MDPILSGLLGVLVGAILGHRLSLGRDRRKEFNQATELLRKNSIIQLDSMEDDYIGTKRVTEDEIQTLRSIIGDKRSKKIAYAFKLYTQSHKNYSQSQPPSNPINPQPINISKIPECKLALKKLIKSLEPL</sequence>
<dbReference type="Proteomes" id="UP000327424">
    <property type="component" value="Plasmid unnamed1"/>
</dbReference>
<evidence type="ECO:0000313" key="1">
    <source>
        <dbReference type="EMBL" id="QFI36332.1"/>
    </source>
</evidence>
<proteinExistence type="predicted"/>
<dbReference type="EMBL" id="CP044398">
    <property type="protein sequence ID" value="QFI36332.1"/>
    <property type="molecule type" value="Genomic_DNA"/>
</dbReference>
<dbReference type="AlphaFoldDB" id="A0A5J6WIW7"/>
<protein>
    <submittedName>
        <fullName evidence="1">Uncharacterized protein</fullName>
    </submittedName>
</protein>
<keyword evidence="1" id="KW-0614">Plasmid</keyword>